<keyword evidence="1" id="KW-0175">Coiled coil</keyword>
<comment type="caution">
    <text evidence="3">The sequence shown here is derived from an EMBL/GenBank/DDBJ whole genome shotgun (WGS) entry which is preliminary data.</text>
</comment>
<organism evidence="3 4">
    <name type="scientific">Anisodus acutangulus</name>
    <dbReference type="NCBI Taxonomy" id="402998"/>
    <lineage>
        <taxon>Eukaryota</taxon>
        <taxon>Viridiplantae</taxon>
        <taxon>Streptophyta</taxon>
        <taxon>Embryophyta</taxon>
        <taxon>Tracheophyta</taxon>
        <taxon>Spermatophyta</taxon>
        <taxon>Magnoliopsida</taxon>
        <taxon>eudicotyledons</taxon>
        <taxon>Gunneridae</taxon>
        <taxon>Pentapetalae</taxon>
        <taxon>asterids</taxon>
        <taxon>lamiids</taxon>
        <taxon>Solanales</taxon>
        <taxon>Solanaceae</taxon>
        <taxon>Solanoideae</taxon>
        <taxon>Hyoscyameae</taxon>
        <taxon>Anisodus</taxon>
    </lineage>
</organism>
<gene>
    <name evidence="3" type="ORF">K7X08_021506</name>
</gene>
<keyword evidence="2" id="KW-1133">Transmembrane helix</keyword>
<evidence type="ECO:0000313" key="4">
    <source>
        <dbReference type="Proteomes" id="UP001152561"/>
    </source>
</evidence>
<keyword evidence="2" id="KW-0472">Membrane</keyword>
<sequence length="185" mass="20575">MEKRSANTQFLVSDFSKGNKLGSSPLNLEFTVAQISLQKKNSTFVADLMCFSVIVTVMALPSPLTSGRLLLLLKSISEAIETSSSKRAKRKSSYNVGSLVQAEITEIRPLELRLKFGSSFHGRVHITENRSNRLVVMQGKMGKLEETREQLRSVEGEKNNTVNELNEMKQVAHEADMKASDGKSR</sequence>
<name>A0A9Q1M7G5_9SOLA</name>
<dbReference type="AlphaFoldDB" id="A0A9Q1M7G5"/>
<accession>A0A9Q1M7G5</accession>
<keyword evidence="4" id="KW-1185">Reference proteome</keyword>
<feature type="coiled-coil region" evidence="1">
    <location>
        <begin position="137"/>
        <end position="171"/>
    </location>
</feature>
<protein>
    <submittedName>
        <fullName evidence="3">Uncharacterized protein</fullName>
    </submittedName>
</protein>
<evidence type="ECO:0000313" key="3">
    <source>
        <dbReference type="EMBL" id="KAJ8551491.1"/>
    </source>
</evidence>
<keyword evidence="2" id="KW-0812">Transmembrane</keyword>
<feature type="transmembrane region" description="Helical" evidence="2">
    <location>
        <begin position="44"/>
        <end position="64"/>
    </location>
</feature>
<dbReference type="OrthoDB" id="412781at2759"/>
<evidence type="ECO:0000256" key="1">
    <source>
        <dbReference type="SAM" id="Coils"/>
    </source>
</evidence>
<evidence type="ECO:0000256" key="2">
    <source>
        <dbReference type="SAM" id="Phobius"/>
    </source>
</evidence>
<dbReference type="Proteomes" id="UP001152561">
    <property type="component" value="Unassembled WGS sequence"/>
</dbReference>
<proteinExistence type="predicted"/>
<reference evidence="4" key="1">
    <citation type="journal article" date="2023" name="Proc. Natl. Acad. Sci. U.S.A.">
        <title>Genomic and structural basis for evolution of tropane alkaloid biosynthesis.</title>
        <authorList>
            <person name="Wanga Y.-J."/>
            <person name="Taina T."/>
            <person name="Yua J.-Y."/>
            <person name="Lia J."/>
            <person name="Xua B."/>
            <person name="Chenc J."/>
            <person name="D'Auriad J.C."/>
            <person name="Huanga J.-P."/>
            <person name="Huanga S.-X."/>
        </authorList>
    </citation>
    <scope>NUCLEOTIDE SEQUENCE [LARGE SCALE GENOMIC DNA]</scope>
    <source>
        <strain evidence="4">cv. KIB-2019</strain>
    </source>
</reference>
<dbReference type="EMBL" id="JAJAGQ010000010">
    <property type="protein sequence ID" value="KAJ8551491.1"/>
    <property type="molecule type" value="Genomic_DNA"/>
</dbReference>